<dbReference type="GO" id="GO:0005886">
    <property type="term" value="C:plasma membrane"/>
    <property type="evidence" value="ECO:0007669"/>
    <property type="project" value="UniProtKB-SubCell"/>
</dbReference>
<organism evidence="9 10">
    <name type="scientific">Actinomyces slackii</name>
    <dbReference type="NCBI Taxonomy" id="52774"/>
    <lineage>
        <taxon>Bacteria</taxon>
        <taxon>Bacillati</taxon>
        <taxon>Actinomycetota</taxon>
        <taxon>Actinomycetes</taxon>
        <taxon>Actinomycetales</taxon>
        <taxon>Actinomycetaceae</taxon>
        <taxon>Actinomyces</taxon>
    </lineage>
</organism>
<feature type="domain" description="Phage shock protein PspC N-terminal" evidence="8">
    <location>
        <begin position="38"/>
        <end position="90"/>
    </location>
</feature>
<evidence type="ECO:0000256" key="5">
    <source>
        <dbReference type="ARBA" id="ARBA00023136"/>
    </source>
</evidence>
<keyword evidence="2" id="KW-1003">Cell membrane</keyword>
<dbReference type="InterPro" id="IPR007168">
    <property type="entry name" value="Phageshock_PspC_N"/>
</dbReference>
<protein>
    <submittedName>
        <fullName evidence="9">Phage shock protein C</fullName>
    </submittedName>
</protein>
<evidence type="ECO:0000313" key="10">
    <source>
        <dbReference type="Proteomes" id="UP000276899"/>
    </source>
</evidence>
<feature type="transmembrane region" description="Helical" evidence="7">
    <location>
        <begin position="65"/>
        <end position="88"/>
    </location>
</feature>
<evidence type="ECO:0000256" key="1">
    <source>
        <dbReference type="ARBA" id="ARBA00004162"/>
    </source>
</evidence>
<name>A0A448K9G1_9ACTO</name>
<feature type="compositionally biased region" description="Basic and acidic residues" evidence="6">
    <location>
        <begin position="23"/>
        <end position="34"/>
    </location>
</feature>
<comment type="subcellular location">
    <subcellularLocation>
        <location evidence="1">Cell membrane</location>
        <topology evidence="1">Single-pass membrane protein</topology>
    </subcellularLocation>
</comment>
<evidence type="ECO:0000256" key="2">
    <source>
        <dbReference type="ARBA" id="ARBA00022475"/>
    </source>
</evidence>
<evidence type="ECO:0000256" key="3">
    <source>
        <dbReference type="ARBA" id="ARBA00022692"/>
    </source>
</evidence>
<gene>
    <name evidence="9" type="ORF">NCTC11923_00210</name>
</gene>
<evidence type="ECO:0000256" key="7">
    <source>
        <dbReference type="SAM" id="Phobius"/>
    </source>
</evidence>
<accession>A0A448K9G1</accession>
<dbReference type="PANTHER" id="PTHR33885:SF3">
    <property type="entry name" value="PHAGE SHOCK PROTEIN C"/>
    <property type="match status" value="1"/>
</dbReference>
<dbReference type="PANTHER" id="PTHR33885">
    <property type="entry name" value="PHAGE SHOCK PROTEIN C"/>
    <property type="match status" value="1"/>
</dbReference>
<keyword evidence="10" id="KW-1185">Reference proteome</keyword>
<proteinExistence type="predicted"/>
<evidence type="ECO:0000256" key="6">
    <source>
        <dbReference type="SAM" id="MobiDB-lite"/>
    </source>
</evidence>
<dbReference type="STRING" id="1278298.GCA_000428685_01028"/>
<feature type="region of interest" description="Disordered" evidence="6">
    <location>
        <begin position="1"/>
        <end position="34"/>
    </location>
</feature>
<dbReference type="Proteomes" id="UP000276899">
    <property type="component" value="Chromosome"/>
</dbReference>
<evidence type="ECO:0000256" key="4">
    <source>
        <dbReference type="ARBA" id="ARBA00022989"/>
    </source>
</evidence>
<keyword evidence="3 7" id="KW-0812">Transmembrane</keyword>
<dbReference type="AlphaFoldDB" id="A0A448K9G1"/>
<keyword evidence="4 7" id="KW-1133">Transmembrane helix</keyword>
<reference evidence="9 10" key="1">
    <citation type="submission" date="2018-12" db="EMBL/GenBank/DDBJ databases">
        <authorList>
            <consortium name="Pathogen Informatics"/>
        </authorList>
    </citation>
    <scope>NUCLEOTIDE SEQUENCE [LARGE SCALE GENOMIC DNA]</scope>
    <source>
        <strain evidence="9 10">NCTC11923</strain>
    </source>
</reference>
<keyword evidence="5 7" id="KW-0472">Membrane</keyword>
<evidence type="ECO:0000259" key="8">
    <source>
        <dbReference type="Pfam" id="PF04024"/>
    </source>
</evidence>
<dbReference type="KEGG" id="asla:NCTC11923_00210"/>
<evidence type="ECO:0000313" key="9">
    <source>
        <dbReference type="EMBL" id="VEG73601.1"/>
    </source>
</evidence>
<dbReference type="EMBL" id="LR134363">
    <property type="protein sequence ID" value="VEG73601.1"/>
    <property type="molecule type" value="Genomic_DNA"/>
</dbReference>
<dbReference type="InterPro" id="IPR052027">
    <property type="entry name" value="PspC"/>
</dbReference>
<dbReference type="Pfam" id="PF04024">
    <property type="entry name" value="PspC"/>
    <property type="match status" value="1"/>
</dbReference>
<sequence>MVLGGALSQARGMTQSYPSDAYRNSDDKRGFLDRLPPRSRRHRLLGGVCGGLAEAWDAPVWGVRAAVLLLALLPGPMWVVYLLAFIAMPAPEDRG</sequence>